<gene>
    <name evidence="2" type="ORF">Tci_929270</name>
</gene>
<proteinExistence type="predicted"/>
<reference evidence="2" key="1">
    <citation type="journal article" date="2019" name="Sci. Rep.">
        <title>Draft genome of Tanacetum cinerariifolium, the natural source of mosquito coil.</title>
        <authorList>
            <person name="Yamashiro T."/>
            <person name="Shiraishi A."/>
            <person name="Satake H."/>
            <person name="Nakayama K."/>
        </authorList>
    </citation>
    <scope>NUCLEOTIDE SEQUENCE</scope>
</reference>
<dbReference type="EMBL" id="BKCJ011839531">
    <property type="protein sequence ID" value="GFD57301.1"/>
    <property type="molecule type" value="Genomic_DNA"/>
</dbReference>
<protein>
    <submittedName>
        <fullName evidence="2">Uncharacterized protein</fullName>
    </submittedName>
</protein>
<feature type="non-terminal residue" evidence="2">
    <location>
        <position position="88"/>
    </location>
</feature>
<feature type="compositionally biased region" description="Acidic residues" evidence="1">
    <location>
        <begin position="77"/>
        <end position="88"/>
    </location>
</feature>
<accession>A0A699XK72</accession>
<comment type="caution">
    <text evidence="2">The sequence shown here is derived from an EMBL/GenBank/DDBJ whole genome shotgun (WGS) entry which is preliminary data.</text>
</comment>
<feature type="region of interest" description="Disordered" evidence="1">
    <location>
        <begin position="27"/>
        <end position="88"/>
    </location>
</feature>
<organism evidence="2">
    <name type="scientific">Tanacetum cinerariifolium</name>
    <name type="common">Dalmatian daisy</name>
    <name type="synonym">Chrysanthemum cinerariifolium</name>
    <dbReference type="NCBI Taxonomy" id="118510"/>
    <lineage>
        <taxon>Eukaryota</taxon>
        <taxon>Viridiplantae</taxon>
        <taxon>Streptophyta</taxon>
        <taxon>Embryophyta</taxon>
        <taxon>Tracheophyta</taxon>
        <taxon>Spermatophyta</taxon>
        <taxon>Magnoliopsida</taxon>
        <taxon>eudicotyledons</taxon>
        <taxon>Gunneridae</taxon>
        <taxon>Pentapetalae</taxon>
        <taxon>asterids</taxon>
        <taxon>campanulids</taxon>
        <taxon>Asterales</taxon>
        <taxon>Asteraceae</taxon>
        <taxon>Asteroideae</taxon>
        <taxon>Anthemideae</taxon>
        <taxon>Anthemidinae</taxon>
        <taxon>Tanacetum</taxon>
    </lineage>
</organism>
<evidence type="ECO:0000256" key="1">
    <source>
        <dbReference type="SAM" id="MobiDB-lite"/>
    </source>
</evidence>
<dbReference type="AlphaFoldDB" id="A0A699XK72"/>
<feature type="non-terminal residue" evidence="2">
    <location>
        <position position="1"/>
    </location>
</feature>
<evidence type="ECO:0000313" key="2">
    <source>
        <dbReference type="EMBL" id="GFD57301.1"/>
    </source>
</evidence>
<feature type="compositionally biased region" description="Basic residues" evidence="1">
    <location>
        <begin position="38"/>
        <end position="62"/>
    </location>
</feature>
<sequence>RALEQILPSIFEVAQAYEDHIMQYNLIEGSGNKDPGRGRHHTWKPIPRPIRRQQPKRPRRTATGRSDRAQGSIYEGSGDDTEPDETMT</sequence>
<name>A0A699XK72_TANCI</name>